<reference evidence="1" key="1">
    <citation type="journal article" date="2021" name="Proc. Natl. Acad. Sci. U.S.A.">
        <title>A Catalog of Tens of Thousands of Viruses from Human Metagenomes Reveals Hidden Associations with Chronic Diseases.</title>
        <authorList>
            <person name="Tisza M.J."/>
            <person name="Buck C.B."/>
        </authorList>
    </citation>
    <scope>NUCLEOTIDE SEQUENCE</scope>
    <source>
        <strain evidence="1">CtAvK3</strain>
    </source>
</reference>
<accession>A0A8S5MHW5</accession>
<protein>
    <submittedName>
        <fullName evidence="1">Uncharacterized protein</fullName>
    </submittedName>
</protein>
<evidence type="ECO:0000313" key="1">
    <source>
        <dbReference type="EMBL" id="DAD81945.1"/>
    </source>
</evidence>
<organism evidence="1">
    <name type="scientific">Siphoviridae sp. ctAvK3</name>
    <dbReference type="NCBI Taxonomy" id="2826184"/>
    <lineage>
        <taxon>Viruses</taxon>
        <taxon>Duplodnaviria</taxon>
        <taxon>Heunggongvirae</taxon>
        <taxon>Uroviricota</taxon>
        <taxon>Caudoviricetes</taxon>
    </lineage>
</organism>
<dbReference type="EMBL" id="BK014910">
    <property type="protein sequence ID" value="DAD81945.1"/>
    <property type="molecule type" value="Genomic_DNA"/>
</dbReference>
<sequence length="132" mass="15037">MVQANFLVRHDFIGEGRDFHEMGELWSSGKGFRGKTVRSMAEHVIENFRFVLIFLDEFIVRNDVAEGRISGDNDRIRHDLIYISPPAVGFRRRVGTGRVEFQQGLQGAISDLDNVGIVGQDGLFRGLVFHFR</sequence>
<proteinExistence type="predicted"/>
<name>A0A8S5MHW5_9CAUD</name>